<dbReference type="PANTHER" id="PTHR45790:SF4">
    <property type="entry name" value="COBALT-PRECORRIN-4 C(11)-METHYLTRANSFERASE"/>
    <property type="match status" value="1"/>
</dbReference>
<dbReference type="PANTHER" id="PTHR45790">
    <property type="entry name" value="SIROHEME SYNTHASE-RELATED"/>
    <property type="match status" value="1"/>
</dbReference>
<evidence type="ECO:0000256" key="6">
    <source>
        <dbReference type="ARBA" id="ARBA00022691"/>
    </source>
</evidence>
<dbReference type="OrthoDB" id="6633at2157"/>
<evidence type="ECO:0000256" key="1">
    <source>
        <dbReference type="ARBA" id="ARBA00004953"/>
    </source>
</evidence>
<dbReference type="Pfam" id="PF00590">
    <property type="entry name" value="TP_methylase"/>
    <property type="match status" value="1"/>
</dbReference>
<dbReference type="PROSITE" id="PS00840">
    <property type="entry name" value="SUMT_2"/>
    <property type="match status" value="1"/>
</dbReference>
<dbReference type="PROSITE" id="PS00839">
    <property type="entry name" value="SUMT_1"/>
    <property type="match status" value="1"/>
</dbReference>
<accession>Q8TVL4</accession>
<dbReference type="HOGENOM" id="CLU_011276_7_1_2"/>
<dbReference type="PaxDb" id="190192-MK1375"/>
<dbReference type="InterPro" id="IPR000878">
    <property type="entry name" value="4pyrrol_Mease"/>
</dbReference>
<evidence type="ECO:0000256" key="5">
    <source>
        <dbReference type="ARBA" id="ARBA00022679"/>
    </source>
</evidence>
<dbReference type="NCBIfam" id="TIGR01465">
    <property type="entry name" value="cobM_cbiF"/>
    <property type="match status" value="1"/>
</dbReference>
<keyword evidence="5 7" id="KW-0808">Transferase</keyword>
<dbReference type="GO" id="GO:0046026">
    <property type="term" value="F:precorrin-4 C11-methyltransferase activity"/>
    <property type="evidence" value="ECO:0007669"/>
    <property type="project" value="InterPro"/>
</dbReference>
<dbReference type="InterPro" id="IPR003043">
    <property type="entry name" value="Uropor_MeTrfase_CS"/>
</dbReference>
<dbReference type="Gene3D" id="3.40.1010.10">
    <property type="entry name" value="Cobalt-precorrin-4 Transmethylase, Domain 1"/>
    <property type="match status" value="1"/>
</dbReference>
<dbReference type="CDD" id="cd11641">
    <property type="entry name" value="Precorrin-4_C11-MT"/>
    <property type="match status" value="1"/>
</dbReference>
<evidence type="ECO:0000256" key="2">
    <source>
        <dbReference type="ARBA" id="ARBA00005879"/>
    </source>
</evidence>
<protein>
    <submittedName>
        <fullName evidence="9">Precorrin-4 methylase</fullName>
    </submittedName>
</protein>
<dbReference type="KEGG" id="mka:MK1375"/>
<gene>
    <name evidence="9" type="primary">cobM</name>
    <name evidence="9" type="ordered locus">MK1375</name>
</gene>
<evidence type="ECO:0000313" key="9">
    <source>
        <dbReference type="EMBL" id="AAM02588.1"/>
    </source>
</evidence>
<reference evidence="9 10" key="1">
    <citation type="journal article" date="2002" name="Proc. Natl. Acad. Sci. U.S.A.">
        <title>The complete genome of hyperthermophile Methanopyrus kandleri AV19 and monophyly of archaeal methanogens.</title>
        <authorList>
            <person name="Slesarev A.I."/>
            <person name="Mezhevaya K.V."/>
            <person name="Makarova K.S."/>
            <person name="Polushin N.N."/>
            <person name="Shcherbinina O.V."/>
            <person name="Shakhova V.V."/>
            <person name="Belova G.I."/>
            <person name="Aravind L."/>
            <person name="Natale D.A."/>
            <person name="Rogozin I.B."/>
            <person name="Tatusov R.L."/>
            <person name="Wolf Y.I."/>
            <person name="Stetter K.O."/>
            <person name="Malykh A.G."/>
            <person name="Koonin E.V."/>
            <person name="Kozyavkin S.A."/>
        </authorList>
    </citation>
    <scope>NUCLEOTIDE SEQUENCE [LARGE SCALE GENOMIC DNA]</scope>
    <source>
        <strain evidence="10">AV19 / DSM 6324 / JCM 9639 / NBRC 100938</strain>
    </source>
</reference>
<dbReference type="STRING" id="190192.MK1375"/>
<dbReference type="FunCoup" id="Q8TVL4">
    <property type="interactions" value="84"/>
</dbReference>
<dbReference type="InterPro" id="IPR035996">
    <property type="entry name" value="4pyrrol_Methylase_sf"/>
</dbReference>
<dbReference type="UniPathway" id="UPA00148"/>
<dbReference type="EMBL" id="AE009439">
    <property type="protein sequence ID" value="AAM02588.1"/>
    <property type="molecule type" value="Genomic_DNA"/>
</dbReference>
<sequence length="252" mass="27487">MSVTKVYFVGAGPGDPELMTLKGVRVLRRADLVIYPGSLIPRESVEEWAPNAELIDSHGKTLEELVETMVEAVEDSRTVVRLVSGDPFVYSSLYEQVRELRRRGVDYEVIPGVSSVNAAAAALGEELTKPGISQTVILTRPAGRTGKPEGESLSELAEHGCTMVIFLGAAYLERIVKSLLGGAYDEDTPAAVVYKASTPEEKVILGTLGDIAEKAREEGIDRTALIIVGDVLKEEGKRSHLYSEEYARRVRR</sequence>
<keyword evidence="3" id="KW-0169">Cobalamin biosynthesis</keyword>
<dbReference type="InterPro" id="IPR006362">
    <property type="entry name" value="Cbl_synth_CobM/CibF"/>
</dbReference>
<dbReference type="AlphaFoldDB" id="Q8TVL4"/>
<keyword evidence="6" id="KW-0949">S-adenosyl-L-methionine</keyword>
<dbReference type="GO" id="GO:0009236">
    <property type="term" value="P:cobalamin biosynthetic process"/>
    <property type="evidence" value="ECO:0007669"/>
    <property type="project" value="UniProtKB-UniPathway"/>
</dbReference>
<dbReference type="PATRIC" id="fig|190192.8.peg.1529"/>
<proteinExistence type="inferred from homology"/>
<dbReference type="InterPro" id="IPR014776">
    <property type="entry name" value="4pyrrole_Mease_sub2"/>
</dbReference>
<dbReference type="InterPro" id="IPR014777">
    <property type="entry name" value="4pyrrole_Mease_sub1"/>
</dbReference>
<dbReference type="RefSeq" id="WP_011019743.1">
    <property type="nucleotide sequence ID" value="NC_003551.1"/>
</dbReference>
<keyword evidence="10" id="KW-1185">Reference proteome</keyword>
<comment type="similarity">
    <text evidence="2 7">Belongs to the precorrin methyltransferase family.</text>
</comment>
<dbReference type="InterPro" id="IPR050161">
    <property type="entry name" value="Siro_Cobalamin_biosynth"/>
</dbReference>
<dbReference type="InParanoid" id="Q8TVL4"/>
<dbReference type="Gene3D" id="3.30.950.10">
    <property type="entry name" value="Methyltransferase, Cobalt-precorrin-4 Transmethylase, Domain 2"/>
    <property type="match status" value="1"/>
</dbReference>
<evidence type="ECO:0000256" key="4">
    <source>
        <dbReference type="ARBA" id="ARBA00022603"/>
    </source>
</evidence>
<dbReference type="Proteomes" id="UP000001826">
    <property type="component" value="Chromosome"/>
</dbReference>
<evidence type="ECO:0000256" key="7">
    <source>
        <dbReference type="RuleBase" id="RU003960"/>
    </source>
</evidence>
<name>Q8TVL4_METKA</name>
<dbReference type="GO" id="GO:0032259">
    <property type="term" value="P:methylation"/>
    <property type="evidence" value="ECO:0007669"/>
    <property type="project" value="UniProtKB-KW"/>
</dbReference>
<feature type="domain" description="Tetrapyrrole methylase" evidence="8">
    <location>
        <begin position="5"/>
        <end position="211"/>
    </location>
</feature>
<comment type="pathway">
    <text evidence="1">Cofactor biosynthesis; adenosylcobalamin biosynthesis.</text>
</comment>
<dbReference type="GeneID" id="1477970"/>
<dbReference type="SUPFAM" id="SSF53790">
    <property type="entry name" value="Tetrapyrrole methylase"/>
    <property type="match status" value="1"/>
</dbReference>
<dbReference type="EnsemblBacteria" id="AAM02588">
    <property type="protein sequence ID" value="AAM02588"/>
    <property type="gene ID" value="MK1375"/>
</dbReference>
<keyword evidence="4 7" id="KW-0489">Methyltransferase</keyword>
<organism evidence="9 10">
    <name type="scientific">Methanopyrus kandleri (strain AV19 / DSM 6324 / JCM 9639 / NBRC 100938)</name>
    <dbReference type="NCBI Taxonomy" id="190192"/>
    <lineage>
        <taxon>Archaea</taxon>
        <taxon>Methanobacteriati</taxon>
        <taxon>Methanobacteriota</taxon>
        <taxon>Methanomada group</taxon>
        <taxon>Methanopyri</taxon>
        <taxon>Methanopyrales</taxon>
        <taxon>Methanopyraceae</taxon>
        <taxon>Methanopyrus</taxon>
    </lineage>
</organism>
<evidence type="ECO:0000259" key="8">
    <source>
        <dbReference type="Pfam" id="PF00590"/>
    </source>
</evidence>
<evidence type="ECO:0000313" key="10">
    <source>
        <dbReference type="Proteomes" id="UP000001826"/>
    </source>
</evidence>
<evidence type="ECO:0000256" key="3">
    <source>
        <dbReference type="ARBA" id="ARBA00022573"/>
    </source>
</evidence>